<dbReference type="CDD" id="cd00075">
    <property type="entry name" value="HATPase"/>
    <property type="match status" value="1"/>
</dbReference>
<evidence type="ECO:0000256" key="7">
    <source>
        <dbReference type="ARBA" id="ARBA00022741"/>
    </source>
</evidence>
<keyword evidence="17" id="KW-1185">Reference proteome</keyword>
<feature type="transmembrane region" description="Helical" evidence="14">
    <location>
        <begin position="16"/>
        <end position="34"/>
    </location>
</feature>
<dbReference type="RefSeq" id="WP_004373622.1">
    <property type="nucleotide sequence ID" value="NZ_AMXF01000198.1"/>
</dbReference>
<dbReference type="Pfam" id="PF02518">
    <property type="entry name" value="HATPase_c"/>
    <property type="match status" value="1"/>
</dbReference>
<dbReference type="SUPFAM" id="SSF55874">
    <property type="entry name" value="ATPase domain of HSP90 chaperone/DNA topoisomerase II/histidine kinase"/>
    <property type="match status" value="1"/>
</dbReference>
<feature type="transmembrane region" description="Helical" evidence="14">
    <location>
        <begin position="63"/>
        <end position="80"/>
    </location>
</feature>
<dbReference type="OrthoDB" id="9806130at2"/>
<accession>N6ZTW3</accession>
<dbReference type="InterPro" id="IPR004358">
    <property type="entry name" value="Sig_transdc_His_kin-like_C"/>
</dbReference>
<evidence type="ECO:0000313" key="16">
    <source>
        <dbReference type="EMBL" id="ENO95584.1"/>
    </source>
</evidence>
<dbReference type="InterPro" id="IPR038318">
    <property type="entry name" value="KdpD_sf"/>
</dbReference>
<dbReference type="PANTHER" id="PTHR45569:SF1">
    <property type="entry name" value="SENSOR PROTEIN KDPD"/>
    <property type="match status" value="1"/>
</dbReference>
<proteinExistence type="predicted"/>
<keyword evidence="7" id="KW-0547">Nucleotide-binding</keyword>
<evidence type="ECO:0000256" key="11">
    <source>
        <dbReference type="ARBA" id="ARBA00023012"/>
    </source>
</evidence>
<dbReference type="InterPro" id="IPR036097">
    <property type="entry name" value="HisK_dim/P_sf"/>
</dbReference>
<feature type="transmembrane region" description="Helical" evidence="14">
    <location>
        <begin position="40"/>
        <end position="56"/>
    </location>
</feature>
<feature type="region of interest" description="Disordered" evidence="13">
    <location>
        <begin position="283"/>
        <end position="324"/>
    </location>
</feature>
<keyword evidence="5" id="KW-0808">Transferase</keyword>
<dbReference type="GO" id="GO:0005524">
    <property type="term" value="F:ATP binding"/>
    <property type="evidence" value="ECO:0007669"/>
    <property type="project" value="UniProtKB-KW"/>
</dbReference>
<comment type="catalytic activity">
    <reaction evidence="1">
        <text>ATP + protein L-histidine = ADP + protein N-phospho-L-histidine.</text>
        <dbReference type="EC" id="2.7.13.3"/>
    </reaction>
</comment>
<dbReference type="InterPro" id="IPR025201">
    <property type="entry name" value="KdpD_TM"/>
</dbReference>
<dbReference type="InterPro" id="IPR003594">
    <property type="entry name" value="HATPase_dom"/>
</dbReference>
<evidence type="ECO:0000256" key="5">
    <source>
        <dbReference type="ARBA" id="ARBA00022679"/>
    </source>
</evidence>
<evidence type="ECO:0000256" key="12">
    <source>
        <dbReference type="ARBA" id="ARBA00023136"/>
    </source>
</evidence>
<keyword evidence="4" id="KW-0597">Phosphoprotein</keyword>
<dbReference type="GO" id="GO:0000155">
    <property type="term" value="F:phosphorelay sensor kinase activity"/>
    <property type="evidence" value="ECO:0007669"/>
    <property type="project" value="InterPro"/>
</dbReference>
<comment type="subcellular location">
    <subcellularLocation>
        <location evidence="2">Membrane</location>
        <topology evidence="2">Multi-pass membrane protein</topology>
    </subcellularLocation>
</comment>
<dbReference type="InterPro" id="IPR052023">
    <property type="entry name" value="Histidine_kinase_KdpD"/>
</dbReference>
<dbReference type="Gene3D" id="3.30.565.10">
    <property type="entry name" value="Histidine kinase-like ATPase, C-terminal domain"/>
    <property type="match status" value="1"/>
</dbReference>
<evidence type="ECO:0000256" key="1">
    <source>
        <dbReference type="ARBA" id="ARBA00000085"/>
    </source>
</evidence>
<evidence type="ECO:0000256" key="8">
    <source>
        <dbReference type="ARBA" id="ARBA00022777"/>
    </source>
</evidence>
<dbReference type="CDD" id="cd00082">
    <property type="entry name" value="HisKA"/>
    <property type="match status" value="1"/>
</dbReference>
<evidence type="ECO:0000256" key="10">
    <source>
        <dbReference type="ARBA" id="ARBA00022989"/>
    </source>
</evidence>
<dbReference type="GO" id="GO:0005886">
    <property type="term" value="C:plasma membrane"/>
    <property type="evidence" value="ECO:0007669"/>
    <property type="project" value="TreeGrafter"/>
</dbReference>
<evidence type="ECO:0000259" key="15">
    <source>
        <dbReference type="PROSITE" id="PS50109"/>
    </source>
</evidence>
<evidence type="ECO:0000256" key="4">
    <source>
        <dbReference type="ARBA" id="ARBA00022553"/>
    </source>
</evidence>
<dbReference type="AlphaFoldDB" id="N6ZTW3"/>
<organism evidence="16 17">
    <name type="scientific">Thauera phenylacetica B4P</name>
    <dbReference type="NCBI Taxonomy" id="1234382"/>
    <lineage>
        <taxon>Bacteria</taxon>
        <taxon>Pseudomonadati</taxon>
        <taxon>Pseudomonadota</taxon>
        <taxon>Betaproteobacteria</taxon>
        <taxon>Rhodocyclales</taxon>
        <taxon>Zoogloeaceae</taxon>
        <taxon>Thauera</taxon>
    </lineage>
</organism>
<dbReference type="Proteomes" id="UP000013047">
    <property type="component" value="Unassembled WGS sequence"/>
</dbReference>
<dbReference type="Gene3D" id="1.20.120.620">
    <property type="entry name" value="Backbone structure of the membrane domain of e. Coli histidine kinase receptor kdpd"/>
    <property type="match status" value="1"/>
</dbReference>
<feature type="region of interest" description="Disordered" evidence="13">
    <location>
        <begin position="405"/>
        <end position="425"/>
    </location>
</feature>
<sequence>MNRSSSSAPGRAPWRNYLLAAVAVAAVALLGAPLLGQFDLANIAMLFPLAVLFAAIRLGRGPAVFAAFLSVALFDFFFVHPHFTLAVSDLQYLLTFAVLLAVALTTAELAARLRRERDTAEARAEEAAQARLAADTERLRNTMLASLSHDLRTPLTALAGLAESLPLAGPPLPPAQAELAEAIRAEALRTHTLARDLLDLARLQSETPRLALDWLAVDELVGSALQARGHALHEHMLTLDLPEELPLLFADAVLMERVVCNLIDNAIAHTPAGGHIALSAQVGAPPADAPNGPMDSASAPSRAASAERGRPPDRAAQPGPQTGTSWLRIRVCDDGCGLPPDREQAIFERFMRAPHPRSQRDAATVTGDSGTGLGLAIVHAIMAAHGGSVSAHNRAGGGACFELQLPLPAQPERPPPEDEAGEPAR</sequence>
<evidence type="ECO:0000256" key="6">
    <source>
        <dbReference type="ARBA" id="ARBA00022692"/>
    </source>
</evidence>
<protein>
    <recommendedName>
        <fullName evidence="3">histidine kinase</fullName>
        <ecNumber evidence="3">2.7.13.3</ecNumber>
    </recommendedName>
</protein>
<comment type="caution">
    <text evidence="16">The sequence shown here is derived from an EMBL/GenBank/DDBJ whole genome shotgun (WGS) entry which is preliminary data.</text>
</comment>
<feature type="domain" description="Histidine kinase" evidence="15">
    <location>
        <begin position="146"/>
        <end position="409"/>
    </location>
</feature>
<keyword evidence="8 16" id="KW-0418">Kinase</keyword>
<evidence type="ECO:0000256" key="13">
    <source>
        <dbReference type="SAM" id="MobiDB-lite"/>
    </source>
</evidence>
<evidence type="ECO:0000256" key="9">
    <source>
        <dbReference type="ARBA" id="ARBA00022840"/>
    </source>
</evidence>
<dbReference type="InterPro" id="IPR036890">
    <property type="entry name" value="HATPase_C_sf"/>
</dbReference>
<dbReference type="EC" id="2.7.13.3" evidence="3"/>
<dbReference type="PROSITE" id="PS50109">
    <property type="entry name" value="HIS_KIN"/>
    <property type="match status" value="1"/>
</dbReference>
<name>N6ZTW3_9RHOO</name>
<keyword evidence="6 14" id="KW-0812">Transmembrane</keyword>
<gene>
    <name evidence="16" type="ORF">C667_18292</name>
</gene>
<dbReference type="Pfam" id="PF13493">
    <property type="entry name" value="DUF4118"/>
    <property type="match status" value="1"/>
</dbReference>
<evidence type="ECO:0000256" key="14">
    <source>
        <dbReference type="SAM" id="Phobius"/>
    </source>
</evidence>
<dbReference type="SUPFAM" id="SSF47384">
    <property type="entry name" value="Homodimeric domain of signal transducing histidine kinase"/>
    <property type="match status" value="1"/>
</dbReference>
<dbReference type="PRINTS" id="PR00344">
    <property type="entry name" value="BCTRLSENSOR"/>
</dbReference>
<dbReference type="SMART" id="SM00387">
    <property type="entry name" value="HATPase_c"/>
    <property type="match status" value="1"/>
</dbReference>
<dbReference type="EMBL" id="AMXF01000198">
    <property type="protein sequence ID" value="ENO95584.1"/>
    <property type="molecule type" value="Genomic_DNA"/>
</dbReference>
<keyword evidence="9" id="KW-0067">ATP-binding</keyword>
<dbReference type="InterPro" id="IPR003661">
    <property type="entry name" value="HisK_dim/P_dom"/>
</dbReference>
<dbReference type="SMART" id="SM00388">
    <property type="entry name" value="HisKA"/>
    <property type="match status" value="1"/>
</dbReference>
<dbReference type="InterPro" id="IPR005467">
    <property type="entry name" value="His_kinase_dom"/>
</dbReference>
<dbReference type="PANTHER" id="PTHR45569">
    <property type="entry name" value="SENSOR PROTEIN KDPD"/>
    <property type="match status" value="1"/>
</dbReference>
<evidence type="ECO:0000313" key="17">
    <source>
        <dbReference type="Proteomes" id="UP000013047"/>
    </source>
</evidence>
<dbReference type="Gene3D" id="1.10.287.130">
    <property type="match status" value="1"/>
</dbReference>
<feature type="transmembrane region" description="Helical" evidence="14">
    <location>
        <begin position="92"/>
        <end position="111"/>
    </location>
</feature>
<evidence type="ECO:0000256" key="3">
    <source>
        <dbReference type="ARBA" id="ARBA00012438"/>
    </source>
</evidence>
<keyword evidence="12 14" id="KW-0472">Membrane</keyword>
<evidence type="ECO:0000256" key="2">
    <source>
        <dbReference type="ARBA" id="ARBA00004141"/>
    </source>
</evidence>
<keyword evidence="10 14" id="KW-1133">Transmembrane helix</keyword>
<keyword evidence="11" id="KW-0902">Two-component regulatory system</keyword>
<reference evidence="16 17" key="1">
    <citation type="submission" date="2012-09" db="EMBL/GenBank/DDBJ databases">
        <title>Draft Genome Sequences of 6 Strains from Genus Thauera.</title>
        <authorList>
            <person name="Liu B."/>
            <person name="Shapleigh J.P."/>
            <person name="Frostegard A.H."/>
        </authorList>
    </citation>
    <scope>NUCLEOTIDE SEQUENCE [LARGE SCALE GENOMIC DNA]</scope>
    <source>
        <strain evidence="16 17">B4P</strain>
    </source>
</reference>
<dbReference type="Pfam" id="PF00512">
    <property type="entry name" value="HisKA"/>
    <property type="match status" value="1"/>
</dbReference>